<dbReference type="RefSeq" id="WP_134000111.1">
    <property type="nucleotide sequence ID" value="NZ_SODV01000002.1"/>
</dbReference>
<dbReference type="InterPro" id="IPR010982">
    <property type="entry name" value="Lambda_DNA-bd_dom_sf"/>
</dbReference>
<dbReference type="Proteomes" id="UP000294498">
    <property type="component" value="Unassembled WGS sequence"/>
</dbReference>
<organism evidence="2 3">
    <name type="scientific">Dinghuibacter silviterrae</name>
    <dbReference type="NCBI Taxonomy" id="1539049"/>
    <lineage>
        <taxon>Bacteria</taxon>
        <taxon>Pseudomonadati</taxon>
        <taxon>Bacteroidota</taxon>
        <taxon>Chitinophagia</taxon>
        <taxon>Chitinophagales</taxon>
        <taxon>Chitinophagaceae</taxon>
        <taxon>Dinghuibacter</taxon>
    </lineage>
</organism>
<dbReference type="PROSITE" id="PS50943">
    <property type="entry name" value="HTH_CROC1"/>
    <property type="match status" value="1"/>
</dbReference>
<dbReference type="InterPro" id="IPR001387">
    <property type="entry name" value="Cro/C1-type_HTH"/>
</dbReference>
<proteinExistence type="predicted"/>
<dbReference type="EMBL" id="SODV01000002">
    <property type="protein sequence ID" value="TDW97595.1"/>
    <property type="molecule type" value="Genomic_DNA"/>
</dbReference>
<accession>A0A4R8DJ35</accession>
<evidence type="ECO:0000313" key="2">
    <source>
        <dbReference type="EMBL" id="TDW97595.1"/>
    </source>
</evidence>
<name>A0A4R8DJ35_9BACT</name>
<keyword evidence="3" id="KW-1185">Reference proteome</keyword>
<reference evidence="2 3" key="1">
    <citation type="submission" date="2019-03" db="EMBL/GenBank/DDBJ databases">
        <title>Genomic Encyclopedia of Type Strains, Phase IV (KMG-IV): sequencing the most valuable type-strain genomes for metagenomic binning, comparative biology and taxonomic classification.</title>
        <authorList>
            <person name="Goeker M."/>
        </authorList>
    </citation>
    <scope>NUCLEOTIDE SEQUENCE [LARGE SCALE GENOMIC DNA]</scope>
    <source>
        <strain evidence="2 3">DSM 100059</strain>
    </source>
</reference>
<sequence length="147" mass="17005">MKRSELLHSKDYWLVQIQNNLYGVIEEYMKKKGINRTQLAEELNVTKGYISQVLNGDFDHKLSKLVDLAIATGNAPILNFVNLGEYIKDDARNREHIYYSNHKPVQYFNVHVHPSLIQNSTPKISWQRVAERTPGYRASLTETESLS</sequence>
<dbReference type="CDD" id="cd00093">
    <property type="entry name" value="HTH_XRE"/>
    <property type="match status" value="1"/>
</dbReference>
<gene>
    <name evidence="2" type="ORF">EDB95_5446</name>
</gene>
<dbReference type="GO" id="GO:0003677">
    <property type="term" value="F:DNA binding"/>
    <property type="evidence" value="ECO:0007669"/>
    <property type="project" value="InterPro"/>
</dbReference>
<protein>
    <submittedName>
        <fullName evidence="2">Helix-turn-helix protein</fullName>
    </submittedName>
</protein>
<evidence type="ECO:0000313" key="3">
    <source>
        <dbReference type="Proteomes" id="UP000294498"/>
    </source>
</evidence>
<dbReference type="OrthoDB" id="678731at2"/>
<dbReference type="Pfam" id="PF01381">
    <property type="entry name" value="HTH_3"/>
    <property type="match status" value="1"/>
</dbReference>
<evidence type="ECO:0000259" key="1">
    <source>
        <dbReference type="PROSITE" id="PS50943"/>
    </source>
</evidence>
<dbReference type="AlphaFoldDB" id="A0A4R8DJ35"/>
<dbReference type="SUPFAM" id="SSF47413">
    <property type="entry name" value="lambda repressor-like DNA-binding domains"/>
    <property type="match status" value="1"/>
</dbReference>
<comment type="caution">
    <text evidence="2">The sequence shown here is derived from an EMBL/GenBank/DDBJ whole genome shotgun (WGS) entry which is preliminary data.</text>
</comment>
<dbReference type="Gene3D" id="1.10.260.40">
    <property type="entry name" value="lambda repressor-like DNA-binding domains"/>
    <property type="match status" value="1"/>
</dbReference>
<feature type="domain" description="HTH cro/C1-type" evidence="1">
    <location>
        <begin position="25"/>
        <end position="78"/>
    </location>
</feature>
<dbReference type="SMART" id="SM00530">
    <property type="entry name" value="HTH_XRE"/>
    <property type="match status" value="1"/>
</dbReference>